<reference evidence="1 2" key="1">
    <citation type="journal article" date="2021" name="ISME J.">
        <title>Genomic evolution of the class Acidithiobacillia: deep-branching Proteobacteria living in extreme acidic conditions.</title>
        <authorList>
            <person name="Moya-Beltran A."/>
            <person name="Beard S."/>
            <person name="Rojas-Villalobos C."/>
            <person name="Issotta F."/>
            <person name="Gallardo Y."/>
            <person name="Ulloa R."/>
            <person name="Giaveno A."/>
            <person name="Degli Esposti M."/>
            <person name="Johnson D.B."/>
            <person name="Quatrini R."/>
        </authorList>
    </citation>
    <scope>NUCLEOTIDE SEQUENCE [LARGE SCALE GENOMIC DNA]</scope>
    <source>
        <strain evidence="1 2">GG1-14</strain>
    </source>
</reference>
<sequence>MYKRRAHILFWHPHQPEKAQFAAQLANQLGGQWLEARAECGDISWPDLLIALDCAGIPDRERATHTQCKFWPDSSDRDALRTRILGVIGGFQLLARLDHSAPPPARSEAEAE</sequence>
<name>A0ACD5HI18_9PROT</name>
<proteinExistence type="predicted"/>
<gene>
    <name evidence="1" type="ORF">HHS34_003515</name>
</gene>
<organism evidence="1 2">
    <name type="scientific">Acidithiobacillus montserratensis</name>
    <dbReference type="NCBI Taxonomy" id="2729135"/>
    <lineage>
        <taxon>Bacteria</taxon>
        <taxon>Pseudomonadati</taxon>
        <taxon>Pseudomonadota</taxon>
        <taxon>Acidithiobacillia</taxon>
        <taxon>Acidithiobacillales</taxon>
        <taxon>Acidithiobacillaceae</taxon>
        <taxon>Acidithiobacillus</taxon>
    </lineage>
</organism>
<dbReference type="Proteomes" id="UP001195965">
    <property type="component" value="Chromosome"/>
</dbReference>
<dbReference type="EMBL" id="CP127526">
    <property type="protein sequence ID" value="XRI74278.1"/>
    <property type="molecule type" value="Genomic_DNA"/>
</dbReference>
<keyword evidence="2" id="KW-1185">Reference proteome</keyword>
<evidence type="ECO:0000313" key="1">
    <source>
        <dbReference type="EMBL" id="XRI74278.1"/>
    </source>
</evidence>
<evidence type="ECO:0000313" key="2">
    <source>
        <dbReference type="Proteomes" id="UP001195965"/>
    </source>
</evidence>
<protein>
    <submittedName>
        <fullName evidence="1">Uncharacterized protein</fullName>
    </submittedName>
</protein>
<accession>A0ACD5HI18</accession>